<proteinExistence type="predicted"/>
<dbReference type="RefSeq" id="XP_954794.1">
    <property type="nucleotide sequence ID" value="XM_949701.1"/>
</dbReference>
<gene>
    <name evidence="1" type="ORF">TA03595</name>
</gene>
<dbReference type="eggNOG" id="ENOG502QXPU">
    <property type="taxonomic scope" value="Eukaryota"/>
</dbReference>
<dbReference type="VEuPathDB" id="PiroplasmaDB:TA03595"/>
<evidence type="ECO:0000313" key="2">
    <source>
        <dbReference type="Proteomes" id="UP000001950"/>
    </source>
</evidence>
<dbReference type="InParanoid" id="Q4UCY3"/>
<dbReference type="OrthoDB" id="362001at2759"/>
<dbReference type="AlphaFoldDB" id="Q4UCY3"/>
<dbReference type="EMBL" id="CR940352">
    <property type="protein sequence ID" value="CAI75318.1"/>
    <property type="molecule type" value="Genomic_DNA"/>
</dbReference>
<sequence length="174" mass="20465">MDDMAEYRRRHREAYLKRVGLDTQQSSDKSSSSKQNINNIINYTHDNIKNTTNNKNNINIYDTYDTDEDRLMGKDRLMDNDRVMDKDRVMDDRVMNNDRVMGKRERDVELMEDEASLELAKKLQREFDSMEEVRKPDDSYKECLLSGPSDPINVIDENADMDLQRAIAKSLIDM</sequence>
<dbReference type="GeneID" id="3864851"/>
<dbReference type="KEGG" id="tan:TA03595"/>
<organism evidence="1 2">
    <name type="scientific">Theileria annulata</name>
    <dbReference type="NCBI Taxonomy" id="5874"/>
    <lineage>
        <taxon>Eukaryota</taxon>
        <taxon>Sar</taxon>
        <taxon>Alveolata</taxon>
        <taxon>Apicomplexa</taxon>
        <taxon>Aconoidasida</taxon>
        <taxon>Piroplasmida</taxon>
        <taxon>Theileriidae</taxon>
        <taxon>Theileria</taxon>
    </lineage>
</organism>
<reference evidence="1 2" key="1">
    <citation type="journal article" date="2005" name="Science">
        <title>Genome of the host-cell transforming parasite Theileria annulata compared with T. parva.</title>
        <authorList>
            <person name="Pain A."/>
            <person name="Renauld H."/>
            <person name="Berriman M."/>
            <person name="Murphy L."/>
            <person name="Yeats C.A."/>
            <person name="Weir W."/>
            <person name="Kerhornou A."/>
            <person name="Aslett M."/>
            <person name="Bishop R."/>
            <person name="Bouchier C."/>
            <person name="Cochet M."/>
            <person name="Coulson R.M.R."/>
            <person name="Cronin A."/>
            <person name="de Villiers E.P."/>
            <person name="Fraser A."/>
            <person name="Fosker N."/>
            <person name="Gardner M."/>
            <person name="Goble A."/>
            <person name="Griffiths-Jones S."/>
            <person name="Harris D.E."/>
            <person name="Katzer F."/>
            <person name="Larke N."/>
            <person name="Lord A."/>
            <person name="Maser P."/>
            <person name="McKellar S."/>
            <person name="Mooney P."/>
            <person name="Morton F."/>
            <person name="Nene V."/>
            <person name="O'Neil S."/>
            <person name="Price C."/>
            <person name="Quail M.A."/>
            <person name="Rabbinowitsch E."/>
            <person name="Rawlings N.D."/>
            <person name="Rutter S."/>
            <person name="Saunders D."/>
            <person name="Seeger K."/>
            <person name="Shah T."/>
            <person name="Squares R."/>
            <person name="Squares S."/>
            <person name="Tivey A."/>
            <person name="Walker A.R."/>
            <person name="Woodward J."/>
            <person name="Dobbelaere D.A.E."/>
            <person name="Langsley G."/>
            <person name="Rajandream M.A."/>
            <person name="McKeever D."/>
            <person name="Shiels B."/>
            <person name="Tait A."/>
            <person name="Barrell B.G."/>
            <person name="Hall N."/>
        </authorList>
    </citation>
    <scope>NUCLEOTIDE SEQUENCE [LARGE SCALE GENOMIC DNA]</scope>
    <source>
        <strain evidence="2">Ankara</strain>
    </source>
</reference>
<accession>Q4UCY3</accession>
<protein>
    <submittedName>
        <fullName evidence="1">Uncharacterized protein</fullName>
    </submittedName>
</protein>
<keyword evidence="2" id="KW-1185">Reference proteome</keyword>
<name>Q4UCY3_THEAN</name>
<dbReference type="OMA" id="IINYTHD"/>
<dbReference type="Proteomes" id="UP000001950">
    <property type="component" value="Chromosome 3"/>
</dbReference>
<evidence type="ECO:0000313" key="1">
    <source>
        <dbReference type="EMBL" id="CAI75318.1"/>
    </source>
</evidence>